<dbReference type="Gene3D" id="3.30.9.10">
    <property type="entry name" value="D-Amino Acid Oxidase, subunit A, domain 2"/>
    <property type="match status" value="1"/>
</dbReference>
<evidence type="ECO:0000256" key="4">
    <source>
        <dbReference type="ARBA" id="ARBA00022827"/>
    </source>
</evidence>
<evidence type="ECO:0000313" key="8">
    <source>
        <dbReference type="Proteomes" id="UP000256645"/>
    </source>
</evidence>
<evidence type="ECO:0000256" key="5">
    <source>
        <dbReference type="ARBA" id="ARBA00023002"/>
    </source>
</evidence>
<name>A0A3D8RS71_9HELO</name>
<dbReference type="PANTHER" id="PTHR10961">
    <property type="entry name" value="PEROXISOMAL SARCOSINE OXIDASE"/>
    <property type="match status" value="1"/>
</dbReference>
<dbReference type="InterPro" id="IPR045170">
    <property type="entry name" value="MTOX"/>
</dbReference>
<dbReference type="InterPro" id="IPR006076">
    <property type="entry name" value="FAD-dep_OxRdtase"/>
</dbReference>
<comment type="similarity">
    <text evidence="2">Belongs to the MSOX/MTOX family.</text>
</comment>
<dbReference type="Pfam" id="PF01266">
    <property type="entry name" value="DAO"/>
    <property type="match status" value="1"/>
</dbReference>
<feature type="domain" description="FAD dependent oxidoreductase" evidence="6">
    <location>
        <begin position="10"/>
        <end position="384"/>
    </location>
</feature>
<dbReference type="Gene3D" id="3.50.50.60">
    <property type="entry name" value="FAD/NAD(P)-binding domain"/>
    <property type="match status" value="1"/>
</dbReference>
<keyword evidence="8" id="KW-1185">Reference proteome</keyword>
<proteinExistence type="inferred from homology"/>
<accession>A0A3D8RS71</accession>
<evidence type="ECO:0000256" key="3">
    <source>
        <dbReference type="ARBA" id="ARBA00022630"/>
    </source>
</evidence>
<evidence type="ECO:0000256" key="2">
    <source>
        <dbReference type="ARBA" id="ARBA00010989"/>
    </source>
</evidence>
<gene>
    <name evidence="7" type="ORF">BP6252_04980</name>
</gene>
<dbReference type="OrthoDB" id="2219495at2759"/>
<comment type="caution">
    <text evidence="7">The sequence shown here is derived from an EMBL/GenBank/DDBJ whole genome shotgun (WGS) entry which is preliminary data.</text>
</comment>
<organism evidence="7 8">
    <name type="scientific">Coleophoma cylindrospora</name>
    <dbReference type="NCBI Taxonomy" id="1849047"/>
    <lineage>
        <taxon>Eukaryota</taxon>
        <taxon>Fungi</taxon>
        <taxon>Dikarya</taxon>
        <taxon>Ascomycota</taxon>
        <taxon>Pezizomycotina</taxon>
        <taxon>Leotiomycetes</taxon>
        <taxon>Helotiales</taxon>
        <taxon>Dermateaceae</taxon>
        <taxon>Coleophoma</taxon>
    </lineage>
</organism>
<dbReference type="GO" id="GO:0050660">
    <property type="term" value="F:flavin adenine dinucleotide binding"/>
    <property type="evidence" value="ECO:0007669"/>
    <property type="project" value="InterPro"/>
</dbReference>
<dbReference type="SUPFAM" id="SSF51905">
    <property type="entry name" value="FAD/NAD(P)-binding domain"/>
    <property type="match status" value="1"/>
</dbReference>
<sequence length="440" mass="49068">MAGNKSSPTAILGGGAWGLSTALALLEDGYTNVTVFDRASEIPSPYSGGFDLNKIVRAEYEDPFYTKLALEAIQRWKTPFYGPYFHQTGYVVANSSAAPQKAIDHLEHALASVQNHPTFAPGITPLRSHQDFKDIFWQFTGQMTGFKGYYNKLAGYVHSSNAMQGVHQYLEANGVKFILGDLDGKVTKLLYSGDGPSRHCTGLQTADGVTHGAQVTISCLGAYQASLIPEVGYFTVAKSWSVAHVELTEKECDYLRGIPVLNMRDMGFFFEPDPATRLFKLCPLGAGYINTDPKTGISLPSLHSLPPPQDYIPAEDERKLRRLLQETLPWMANRPFVDQKMCWFSDTRDSEYCIDFVPNTNQSLIVLTGDSGHGFKMMPIVGQWCLSLLKDGNQKLSRWQWRDNGTPKQDWGDEVSWRIGTTKEIGEVIAEQNRRMQSKL</sequence>
<dbReference type="PANTHER" id="PTHR10961:SF26">
    <property type="entry name" value="L-SACCHAROPINE OXIDASE"/>
    <property type="match status" value="1"/>
</dbReference>
<protein>
    <recommendedName>
        <fullName evidence="6">FAD dependent oxidoreductase domain-containing protein</fullName>
    </recommendedName>
</protein>
<reference evidence="7 8" key="1">
    <citation type="journal article" date="2018" name="IMA Fungus">
        <title>IMA Genome-F 9: Draft genome sequence of Annulohypoxylon stygium, Aspergillus mulundensis, Berkeleyomyces basicola (syn. Thielaviopsis basicola), Ceratocystis smalleyi, two Cercospora beticola strains, Coleophoma cylindrospora, Fusarium fracticaudum, Phialophora cf. hyalina, and Morchella septimelata.</title>
        <authorList>
            <person name="Wingfield B.D."/>
            <person name="Bills G.F."/>
            <person name="Dong Y."/>
            <person name="Huang W."/>
            <person name="Nel W.J."/>
            <person name="Swalarsk-Parry B.S."/>
            <person name="Vaghefi N."/>
            <person name="Wilken P.M."/>
            <person name="An Z."/>
            <person name="de Beer Z.W."/>
            <person name="De Vos L."/>
            <person name="Chen L."/>
            <person name="Duong T.A."/>
            <person name="Gao Y."/>
            <person name="Hammerbacher A."/>
            <person name="Kikkert J.R."/>
            <person name="Li Y."/>
            <person name="Li H."/>
            <person name="Li K."/>
            <person name="Li Q."/>
            <person name="Liu X."/>
            <person name="Ma X."/>
            <person name="Naidoo K."/>
            <person name="Pethybridge S.J."/>
            <person name="Sun J."/>
            <person name="Steenkamp E.T."/>
            <person name="van der Nest M.A."/>
            <person name="van Wyk S."/>
            <person name="Wingfield M.J."/>
            <person name="Xiong C."/>
            <person name="Yue Q."/>
            <person name="Zhang X."/>
        </authorList>
    </citation>
    <scope>NUCLEOTIDE SEQUENCE [LARGE SCALE GENOMIC DNA]</scope>
    <source>
        <strain evidence="7 8">BP6252</strain>
    </source>
</reference>
<dbReference type="GO" id="GO:0051698">
    <property type="term" value="F:saccharopine oxidase activity"/>
    <property type="evidence" value="ECO:0007669"/>
    <property type="project" value="TreeGrafter"/>
</dbReference>
<dbReference type="EMBL" id="PDLM01000005">
    <property type="protein sequence ID" value="RDW76927.1"/>
    <property type="molecule type" value="Genomic_DNA"/>
</dbReference>
<keyword evidence="3" id="KW-0285">Flavoprotein</keyword>
<evidence type="ECO:0000256" key="1">
    <source>
        <dbReference type="ARBA" id="ARBA00001974"/>
    </source>
</evidence>
<evidence type="ECO:0000313" key="7">
    <source>
        <dbReference type="EMBL" id="RDW76927.1"/>
    </source>
</evidence>
<comment type="cofactor">
    <cofactor evidence="1">
        <name>FAD</name>
        <dbReference type="ChEBI" id="CHEBI:57692"/>
    </cofactor>
</comment>
<dbReference type="AlphaFoldDB" id="A0A3D8RS71"/>
<dbReference type="Proteomes" id="UP000256645">
    <property type="component" value="Unassembled WGS sequence"/>
</dbReference>
<keyword evidence="5" id="KW-0560">Oxidoreductase</keyword>
<dbReference type="GO" id="GO:0008115">
    <property type="term" value="F:sarcosine oxidase activity"/>
    <property type="evidence" value="ECO:0007669"/>
    <property type="project" value="TreeGrafter"/>
</dbReference>
<evidence type="ECO:0000259" key="6">
    <source>
        <dbReference type="Pfam" id="PF01266"/>
    </source>
</evidence>
<dbReference type="STRING" id="1849047.A0A3D8RS71"/>
<keyword evidence="4" id="KW-0274">FAD</keyword>
<dbReference type="InterPro" id="IPR036188">
    <property type="entry name" value="FAD/NAD-bd_sf"/>
</dbReference>